<sequence length="541" mass="56911">MTTDAHFSQTQLEAIDAAITRFEALESQRRRIEAEQLLVLGEALDADTVVPGGSSGGAELGFRSLRMELATAMHESEHTAERLLQTAYDARRSFPAALQALGAGEISMGHLRVVTSEGAPLTVGDGELEVEKRERYERRVLEVARQETPNRLRPVARRLAAHEQRESLEEQHERAAAQRCLRLVGAEDGMADLIAHLPAVDAHAIYDRVARIAKKTARAGGAGGSVAGGAGGSVIGGAGGSVIGGAVTNASGGPNAQPASAGQPHPGAHGVEAPPRTDSGQVDVARRPIAAVRVDVYRDLLLGANDDTATAADGVAGRVQVLISEAVLRLRSPFAGAVARSGAGAGARDDGEAGETSEVGETVETWETGGIGEASEANETGPPRSGPESDEGSEAGGEGERVAELVGYGPLAEGVARRVAAEATAWDLLAVDSAGNLRSVDRYRPTPAIRRYLGARDQHCRAPGCRVPTHRCDVDHTVAAEDGGPTAVENLAHLCRGHHMLKHHSDWRVEQEPNGTMVWTSPTGRTHRDTPASRVRFKRAD</sequence>
<name>A0A852REZ0_9MICO</name>
<dbReference type="InterPro" id="IPR003870">
    <property type="entry name" value="DUF222"/>
</dbReference>
<protein>
    <recommendedName>
        <fullName evidence="2">HNH nuclease domain-containing protein</fullName>
    </recommendedName>
</protein>
<feature type="compositionally biased region" description="Low complexity" evidence="1">
    <location>
        <begin position="354"/>
        <end position="368"/>
    </location>
</feature>
<evidence type="ECO:0000259" key="2">
    <source>
        <dbReference type="SMART" id="SM00507"/>
    </source>
</evidence>
<reference evidence="3 4" key="1">
    <citation type="submission" date="2020-07" db="EMBL/GenBank/DDBJ databases">
        <title>Sequencing the genomes of 1000 actinobacteria strains.</title>
        <authorList>
            <person name="Klenk H.-P."/>
        </authorList>
    </citation>
    <scope>NUCLEOTIDE SEQUENCE [LARGE SCALE GENOMIC DNA]</scope>
    <source>
        <strain evidence="3 4">DSM 17380</strain>
    </source>
</reference>
<dbReference type="SMART" id="SM00507">
    <property type="entry name" value="HNHc"/>
    <property type="match status" value="1"/>
</dbReference>
<feature type="compositionally biased region" description="Polar residues" evidence="1">
    <location>
        <begin position="515"/>
        <end position="524"/>
    </location>
</feature>
<dbReference type="Proteomes" id="UP000586095">
    <property type="component" value="Unassembled WGS sequence"/>
</dbReference>
<evidence type="ECO:0000313" key="4">
    <source>
        <dbReference type="Proteomes" id="UP000586095"/>
    </source>
</evidence>
<feature type="region of interest" description="Disordered" evidence="1">
    <location>
        <begin position="339"/>
        <end position="400"/>
    </location>
</feature>
<evidence type="ECO:0000256" key="1">
    <source>
        <dbReference type="SAM" id="MobiDB-lite"/>
    </source>
</evidence>
<evidence type="ECO:0000313" key="3">
    <source>
        <dbReference type="EMBL" id="NYD26864.1"/>
    </source>
</evidence>
<feature type="region of interest" description="Disordered" evidence="1">
    <location>
        <begin position="249"/>
        <end position="280"/>
    </location>
</feature>
<dbReference type="EMBL" id="JACCBD010000001">
    <property type="protein sequence ID" value="NYD26864.1"/>
    <property type="molecule type" value="Genomic_DNA"/>
</dbReference>
<dbReference type="InterPro" id="IPR003615">
    <property type="entry name" value="HNH_nuc"/>
</dbReference>
<gene>
    <name evidence="3" type="ORF">BJ960_001667</name>
</gene>
<proteinExistence type="predicted"/>
<organism evidence="3 4">
    <name type="scientific">Leucobacter aridicollis</name>
    <dbReference type="NCBI Taxonomy" id="283878"/>
    <lineage>
        <taxon>Bacteria</taxon>
        <taxon>Bacillati</taxon>
        <taxon>Actinomycetota</taxon>
        <taxon>Actinomycetes</taxon>
        <taxon>Micrococcales</taxon>
        <taxon>Microbacteriaceae</taxon>
        <taxon>Leucobacter</taxon>
    </lineage>
</organism>
<accession>A0A852REZ0</accession>
<feature type="domain" description="HNH nuclease" evidence="2">
    <location>
        <begin position="448"/>
        <end position="500"/>
    </location>
</feature>
<keyword evidence="4" id="KW-1185">Reference proteome</keyword>
<dbReference type="Pfam" id="PF02720">
    <property type="entry name" value="DUF222"/>
    <property type="match status" value="1"/>
</dbReference>
<comment type="caution">
    <text evidence="3">The sequence shown here is derived from an EMBL/GenBank/DDBJ whole genome shotgun (WGS) entry which is preliminary data.</text>
</comment>
<feature type="region of interest" description="Disordered" evidence="1">
    <location>
        <begin position="515"/>
        <end position="541"/>
    </location>
</feature>
<dbReference type="AlphaFoldDB" id="A0A852REZ0"/>
<dbReference type="Gene3D" id="1.10.30.50">
    <property type="match status" value="1"/>
</dbReference>
<feature type="compositionally biased region" description="Polar residues" evidence="1">
    <location>
        <begin position="249"/>
        <end position="260"/>
    </location>
</feature>
<dbReference type="CDD" id="cd00085">
    <property type="entry name" value="HNHc"/>
    <property type="match status" value="1"/>
</dbReference>
<dbReference type="RefSeq" id="WP_185986939.1">
    <property type="nucleotide sequence ID" value="NZ_BAAALZ010000001.1"/>
</dbReference>